<feature type="region of interest" description="Disordered" evidence="1">
    <location>
        <begin position="307"/>
        <end position="332"/>
    </location>
</feature>
<name>A0A8S3Q8E4_MYTED</name>
<comment type="caution">
    <text evidence="2">The sequence shown here is derived from an EMBL/GenBank/DDBJ whole genome shotgun (WGS) entry which is preliminary data.</text>
</comment>
<sequence>MPLSITTSSDYLSLECNRYLSILYKIIGDDLTELCCDIASALEKYLKRPKSLVQKFQRIYEVNTSSKEGRIDLQEDIINNSEFNKRLEFLEECICQIDRQTDERHRQVIYLKKCAQQVKKKMDSPEQAQCFFNRPSFVKTTSIPTYSTKPCIDSESLKYRQEEYNNKTRRDPVLDKTNVLIKKVEDESCEGQTTFKHTRPSYRLQPHLESLKACEDFGIRKCNERNSSVIGTFEHPIAFPTIKSKSMDRRSLNRLDPSVVYLRSATNDRCKLAHSSSSYVGITENNSILVSQSPSVDTVSQISVKERGANLSQRKSQNGTSLSTNKKEDHRIRQLTNPQIKEGDSLAKPHTHEGKKLPTIMNKNHNEYFSKPATKRKITVAPEQRKAQLPSRYFIPFTKTVAYSKVLLFS</sequence>
<dbReference type="AlphaFoldDB" id="A0A8S3Q8E4"/>
<feature type="compositionally biased region" description="Polar residues" evidence="1">
    <location>
        <begin position="310"/>
        <end position="324"/>
    </location>
</feature>
<reference evidence="2" key="1">
    <citation type="submission" date="2021-03" db="EMBL/GenBank/DDBJ databases">
        <authorList>
            <person name="Bekaert M."/>
        </authorList>
    </citation>
    <scope>NUCLEOTIDE SEQUENCE</scope>
</reference>
<gene>
    <name evidence="2" type="ORF">MEDL_7042</name>
</gene>
<evidence type="ECO:0000256" key="1">
    <source>
        <dbReference type="SAM" id="MobiDB-lite"/>
    </source>
</evidence>
<accession>A0A8S3Q8E4</accession>
<dbReference type="EMBL" id="CAJPWZ010000371">
    <property type="protein sequence ID" value="CAG2191837.1"/>
    <property type="molecule type" value="Genomic_DNA"/>
</dbReference>
<proteinExistence type="predicted"/>
<evidence type="ECO:0000313" key="3">
    <source>
        <dbReference type="Proteomes" id="UP000683360"/>
    </source>
</evidence>
<dbReference type="OrthoDB" id="6097539at2759"/>
<protein>
    <submittedName>
        <fullName evidence="2">Uncharacterized protein</fullName>
    </submittedName>
</protein>
<organism evidence="2 3">
    <name type="scientific">Mytilus edulis</name>
    <name type="common">Blue mussel</name>
    <dbReference type="NCBI Taxonomy" id="6550"/>
    <lineage>
        <taxon>Eukaryota</taxon>
        <taxon>Metazoa</taxon>
        <taxon>Spiralia</taxon>
        <taxon>Lophotrochozoa</taxon>
        <taxon>Mollusca</taxon>
        <taxon>Bivalvia</taxon>
        <taxon>Autobranchia</taxon>
        <taxon>Pteriomorphia</taxon>
        <taxon>Mytilida</taxon>
        <taxon>Mytiloidea</taxon>
        <taxon>Mytilidae</taxon>
        <taxon>Mytilinae</taxon>
        <taxon>Mytilus</taxon>
    </lineage>
</organism>
<dbReference type="Proteomes" id="UP000683360">
    <property type="component" value="Unassembled WGS sequence"/>
</dbReference>
<keyword evidence="3" id="KW-1185">Reference proteome</keyword>
<evidence type="ECO:0000313" key="2">
    <source>
        <dbReference type="EMBL" id="CAG2191837.1"/>
    </source>
</evidence>